<proteinExistence type="predicted"/>
<feature type="compositionally biased region" description="Low complexity" evidence="1">
    <location>
        <begin position="155"/>
        <end position="174"/>
    </location>
</feature>
<dbReference type="PANTHER" id="PTHR46572:SF1">
    <property type="entry name" value="RHO1 GUANINE NUCLEOTIDE EXCHANGE FACTOR TUS1"/>
    <property type="match status" value="1"/>
</dbReference>
<sequence>MVGDSEEKANLGRALEEIRAVTRECDEKVDEMTKKVALLELQSMLVVRPGFQSVLHLDHLGRELIRQGDLQRQGSKGVRWVDTHALLFDHYFILAKAVGAKDGRGPKKYDVSKEVSLSLSPPPFSLCSLVWFRQEPLSPSDPPVTHKKGSPSPCPSSSSRASTTTPSPSRRAWPPRSPAPRPPRGRARS</sequence>
<dbReference type="EMBL" id="JAZHXJ010003540">
    <property type="protein sequence ID" value="KAL1835088.1"/>
    <property type="molecule type" value="Genomic_DNA"/>
</dbReference>
<keyword evidence="3" id="KW-1185">Reference proteome</keyword>
<protein>
    <submittedName>
        <fullName evidence="2">Uncharacterized protein</fullName>
    </submittedName>
</protein>
<dbReference type="Proteomes" id="UP001586593">
    <property type="component" value="Unassembled WGS sequence"/>
</dbReference>
<dbReference type="Gene3D" id="2.30.29.30">
    <property type="entry name" value="Pleckstrin-homology domain (PH domain)/Phosphotyrosine-binding domain (PTB)"/>
    <property type="match status" value="1"/>
</dbReference>
<evidence type="ECO:0000256" key="1">
    <source>
        <dbReference type="SAM" id="MobiDB-lite"/>
    </source>
</evidence>
<organism evidence="2 3">
    <name type="scientific">Phialemonium thermophilum</name>
    <dbReference type="NCBI Taxonomy" id="223376"/>
    <lineage>
        <taxon>Eukaryota</taxon>
        <taxon>Fungi</taxon>
        <taxon>Dikarya</taxon>
        <taxon>Ascomycota</taxon>
        <taxon>Pezizomycotina</taxon>
        <taxon>Sordariomycetes</taxon>
        <taxon>Sordariomycetidae</taxon>
        <taxon>Cephalothecales</taxon>
        <taxon>Cephalothecaceae</taxon>
        <taxon>Phialemonium</taxon>
    </lineage>
</organism>
<dbReference type="InterPro" id="IPR052233">
    <property type="entry name" value="Rho-type_GEFs"/>
</dbReference>
<name>A0ABR3UZQ1_9PEZI</name>
<gene>
    <name evidence="2" type="ORF">VTK73DRAFT_6296</name>
</gene>
<evidence type="ECO:0000313" key="2">
    <source>
        <dbReference type="EMBL" id="KAL1835088.1"/>
    </source>
</evidence>
<reference evidence="2 3" key="1">
    <citation type="journal article" date="2024" name="Commun. Biol.">
        <title>Comparative genomic analysis of thermophilic fungi reveals convergent evolutionary adaptations and gene losses.</title>
        <authorList>
            <person name="Steindorff A.S."/>
            <person name="Aguilar-Pontes M.V."/>
            <person name="Robinson A.J."/>
            <person name="Andreopoulos B."/>
            <person name="LaButti K."/>
            <person name="Kuo A."/>
            <person name="Mondo S."/>
            <person name="Riley R."/>
            <person name="Otillar R."/>
            <person name="Haridas S."/>
            <person name="Lipzen A."/>
            <person name="Grimwood J."/>
            <person name="Schmutz J."/>
            <person name="Clum A."/>
            <person name="Reid I.D."/>
            <person name="Moisan M.C."/>
            <person name="Butler G."/>
            <person name="Nguyen T.T.M."/>
            <person name="Dewar K."/>
            <person name="Conant G."/>
            <person name="Drula E."/>
            <person name="Henrissat B."/>
            <person name="Hansel C."/>
            <person name="Singer S."/>
            <person name="Hutchinson M.I."/>
            <person name="de Vries R.P."/>
            <person name="Natvig D.O."/>
            <person name="Powell A.J."/>
            <person name="Tsang A."/>
            <person name="Grigoriev I.V."/>
        </authorList>
    </citation>
    <scope>NUCLEOTIDE SEQUENCE [LARGE SCALE GENOMIC DNA]</scope>
    <source>
        <strain evidence="2 3">ATCC 24622</strain>
    </source>
</reference>
<accession>A0ABR3UZQ1</accession>
<dbReference type="InterPro" id="IPR011993">
    <property type="entry name" value="PH-like_dom_sf"/>
</dbReference>
<dbReference type="SUPFAM" id="SSF50729">
    <property type="entry name" value="PH domain-like"/>
    <property type="match status" value="1"/>
</dbReference>
<dbReference type="PANTHER" id="PTHR46572">
    <property type="entry name" value="RHO1 GDP-GTP EXCHANGE PROTEIN 1-RELATED"/>
    <property type="match status" value="1"/>
</dbReference>
<comment type="caution">
    <text evidence="2">The sequence shown here is derived from an EMBL/GenBank/DDBJ whole genome shotgun (WGS) entry which is preliminary data.</text>
</comment>
<evidence type="ECO:0000313" key="3">
    <source>
        <dbReference type="Proteomes" id="UP001586593"/>
    </source>
</evidence>
<feature type="region of interest" description="Disordered" evidence="1">
    <location>
        <begin position="138"/>
        <end position="189"/>
    </location>
</feature>